<dbReference type="EMBL" id="CCKQ01019456">
    <property type="protein sequence ID" value="CDW91468.1"/>
    <property type="molecule type" value="Genomic_DNA"/>
</dbReference>
<dbReference type="Proteomes" id="UP000039865">
    <property type="component" value="Unassembled WGS sequence"/>
</dbReference>
<feature type="region of interest" description="Disordered" evidence="1">
    <location>
        <begin position="235"/>
        <end position="261"/>
    </location>
</feature>
<evidence type="ECO:0000313" key="2">
    <source>
        <dbReference type="EMBL" id="CDW91468.1"/>
    </source>
</evidence>
<reference evidence="2 3" key="1">
    <citation type="submission" date="2014-06" db="EMBL/GenBank/DDBJ databases">
        <authorList>
            <person name="Swart Estienne"/>
        </authorList>
    </citation>
    <scope>NUCLEOTIDE SEQUENCE [LARGE SCALE GENOMIC DNA]</scope>
    <source>
        <strain evidence="2 3">130c</strain>
    </source>
</reference>
<feature type="region of interest" description="Disordered" evidence="1">
    <location>
        <begin position="297"/>
        <end position="319"/>
    </location>
</feature>
<feature type="compositionally biased region" description="Polar residues" evidence="1">
    <location>
        <begin position="299"/>
        <end position="319"/>
    </location>
</feature>
<dbReference type="InParanoid" id="A0A078BCZ8"/>
<keyword evidence="3" id="KW-1185">Reference proteome</keyword>
<accession>A0A078BCZ8</accession>
<name>A0A078BCZ8_STYLE</name>
<feature type="compositionally biased region" description="Polar residues" evidence="1">
    <location>
        <begin position="252"/>
        <end position="261"/>
    </location>
</feature>
<gene>
    <name evidence="2" type="primary">Contig8817.g9418</name>
    <name evidence="2" type="ORF">STYLEM_20623</name>
</gene>
<feature type="region of interest" description="Disordered" evidence="1">
    <location>
        <begin position="1"/>
        <end position="21"/>
    </location>
</feature>
<proteinExistence type="predicted"/>
<evidence type="ECO:0000313" key="3">
    <source>
        <dbReference type="Proteomes" id="UP000039865"/>
    </source>
</evidence>
<sequence>MLRAMRPQHPNGIQKRNYQHKAQLKTKNQRIAFDPLSLKTKMQAIKARKSTKSGNKFDLEGRNLSSTLANFEWENETTNIVSSASTTASVAYNMFSSCGSPINVDSTFLKHNNHLLQKQKKQLRAKPIINQRLVKKSYYQEQELNDINNFESTIKNIKFKSQSDKRKKLDFKLFMEDQNPQGCDNDVETDEEQVLRDMGNLKTQLFLAIEGYVKKDPVEQIQNLEDNIGGVVHRKPQVKPESKPNKTRQRGYFNSSSSNKQLDISMENYDAEADQSQPDDFSSLYYKSQYIIGIESRDTQQMGMSSGRRNTRTAAINHS</sequence>
<dbReference type="AlphaFoldDB" id="A0A078BCZ8"/>
<protein>
    <submittedName>
        <fullName evidence="2">Uncharacterized protein</fullName>
    </submittedName>
</protein>
<evidence type="ECO:0000256" key="1">
    <source>
        <dbReference type="SAM" id="MobiDB-lite"/>
    </source>
</evidence>
<organism evidence="2 3">
    <name type="scientific">Stylonychia lemnae</name>
    <name type="common">Ciliate</name>
    <dbReference type="NCBI Taxonomy" id="5949"/>
    <lineage>
        <taxon>Eukaryota</taxon>
        <taxon>Sar</taxon>
        <taxon>Alveolata</taxon>
        <taxon>Ciliophora</taxon>
        <taxon>Intramacronucleata</taxon>
        <taxon>Spirotrichea</taxon>
        <taxon>Stichotrichia</taxon>
        <taxon>Sporadotrichida</taxon>
        <taxon>Oxytrichidae</taxon>
        <taxon>Stylonychinae</taxon>
        <taxon>Stylonychia</taxon>
    </lineage>
</organism>